<evidence type="ECO:0000313" key="1">
    <source>
        <dbReference type="EMBL" id="GAA4398050.1"/>
    </source>
</evidence>
<comment type="caution">
    <text evidence="1">The sequence shown here is derived from an EMBL/GenBank/DDBJ whole genome shotgun (WGS) entry which is preliminary data.</text>
</comment>
<protein>
    <recommendedName>
        <fullName evidence="3">Alpha/beta hydrolase family protein</fullName>
    </recommendedName>
</protein>
<name>A0ABP8JYP4_9MICO</name>
<dbReference type="SUPFAM" id="SSF53474">
    <property type="entry name" value="alpha/beta-Hydrolases"/>
    <property type="match status" value="1"/>
</dbReference>
<accession>A0ABP8JYP4</accession>
<dbReference type="EMBL" id="BAABGM010000001">
    <property type="protein sequence ID" value="GAA4398050.1"/>
    <property type="molecule type" value="Genomic_DNA"/>
</dbReference>
<dbReference type="InterPro" id="IPR029058">
    <property type="entry name" value="AB_hydrolase_fold"/>
</dbReference>
<organism evidence="1 2">
    <name type="scientific">Fodinibacter luteus</name>
    <dbReference type="NCBI Taxonomy" id="552064"/>
    <lineage>
        <taxon>Bacteria</taxon>
        <taxon>Bacillati</taxon>
        <taxon>Actinomycetota</taxon>
        <taxon>Actinomycetes</taxon>
        <taxon>Micrococcales</taxon>
        <taxon>Intrasporangiaceae</taxon>
        <taxon>Fodinibacter (ex Wang et al. 2009)</taxon>
    </lineage>
</organism>
<keyword evidence="2" id="KW-1185">Reference proteome</keyword>
<sequence>MLAALRHRCDMVLVGHSVSCPVVVEPVRRHPHVLALLLVGPITDPRARTWPRMLLQWLITRANTSAVARVAKGSTARRSSWPVGQVRRRRRAAAVGRPVRQKDLVHFVLRQVSRDAGCCHYKAPQAV</sequence>
<dbReference type="Proteomes" id="UP001500945">
    <property type="component" value="Unassembled WGS sequence"/>
</dbReference>
<proteinExistence type="predicted"/>
<evidence type="ECO:0000313" key="2">
    <source>
        <dbReference type="Proteomes" id="UP001500945"/>
    </source>
</evidence>
<gene>
    <name evidence="1" type="ORF">GCM10023168_03740</name>
</gene>
<evidence type="ECO:0008006" key="3">
    <source>
        <dbReference type="Google" id="ProtNLM"/>
    </source>
</evidence>
<dbReference type="Gene3D" id="3.40.50.1820">
    <property type="entry name" value="alpha/beta hydrolase"/>
    <property type="match status" value="1"/>
</dbReference>
<reference evidence="2" key="1">
    <citation type="journal article" date="2019" name="Int. J. Syst. Evol. Microbiol.">
        <title>The Global Catalogue of Microorganisms (GCM) 10K type strain sequencing project: providing services to taxonomists for standard genome sequencing and annotation.</title>
        <authorList>
            <consortium name="The Broad Institute Genomics Platform"/>
            <consortium name="The Broad Institute Genome Sequencing Center for Infectious Disease"/>
            <person name="Wu L."/>
            <person name="Ma J."/>
        </authorList>
    </citation>
    <scope>NUCLEOTIDE SEQUENCE [LARGE SCALE GENOMIC DNA]</scope>
    <source>
        <strain evidence="2">JCM 17809</strain>
    </source>
</reference>